<dbReference type="RefSeq" id="XP_022097821.1">
    <property type="nucleotide sequence ID" value="XM_022242129.1"/>
</dbReference>
<name>A0A8B7Z376_ACAPL</name>
<dbReference type="GeneID" id="110983135"/>
<dbReference type="CDD" id="cd00117">
    <property type="entry name" value="TFP"/>
    <property type="match status" value="1"/>
</dbReference>
<proteinExistence type="predicted"/>
<gene>
    <name evidence="2" type="primary">LOC110983135</name>
</gene>
<dbReference type="KEGG" id="aplc:110983135"/>
<accession>A0A8B7Z376</accession>
<evidence type="ECO:0000313" key="1">
    <source>
        <dbReference type="Proteomes" id="UP000694845"/>
    </source>
</evidence>
<dbReference type="SUPFAM" id="SSF57302">
    <property type="entry name" value="Snake toxin-like"/>
    <property type="match status" value="1"/>
</dbReference>
<dbReference type="Proteomes" id="UP000694845">
    <property type="component" value="Unplaced"/>
</dbReference>
<organism evidence="1 2">
    <name type="scientific">Acanthaster planci</name>
    <name type="common">Crown-of-thorns starfish</name>
    <dbReference type="NCBI Taxonomy" id="133434"/>
    <lineage>
        <taxon>Eukaryota</taxon>
        <taxon>Metazoa</taxon>
        <taxon>Echinodermata</taxon>
        <taxon>Eleutherozoa</taxon>
        <taxon>Asterozoa</taxon>
        <taxon>Asteroidea</taxon>
        <taxon>Valvatacea</taxon>
        <taxon>Valvatida</taxon>
        <taxon>Acanthasteridae</taxon>
        <taxon>Acanthaster</taxon>
    </lineage>
</organism>
<reference evidence="2" key="1">
    <citation type="submission" date="2025-08" db="UniProtKB">
        <authorList>
            <consortium name="RefSeq"/>
        </authorList>
    </citation>
    <scope>IDENTIFICATION</scope>
</reference>
<evidence type="ECO:0000313" key="2">
    <source>
        <dbReference type="RefSeq" id="XP_022097821.1"/>
    </source>
</evidence>
<keyword evidence="1" id="KW-1185">Reference proteome</keyword>
<dbReference type="OrthoDB" id="8919691at2759"/>
<dbReference type="InterPro" id="IPR045860">
    <property type="entry name" value="Snake_toxin-like_sf"/>
</dbReference>
<dbReference type="AlphaFoldDB" id="A0A8B7Z376"/>
<protein>
    <submittedName>
        <fullName evidence="2">Uncharacterized protein LOC110983135</fullName>
    </submittedName>
</protein>
<sequence>MHRSWDLFINHHISRHHVKVLQLNQSMLMMEFSNEMRGANWIVPFQYGNKRKNSLSESVHDLHEENMKGTCTIFVLAAALSALGLCKALDCYVCSGTDCADPLDTTSAPSITCPAPNLQCATFRIGLIYNRTCAPPEICALASCTQSICGSCCDQDLCNSAPLPTPSVPALRTFNCYQCQYRSDTGRGTACKDPLDPSSEDVQVVPCNTSCALVNRKDNGVTQVGRTCSPPTGQLQCFPGCYPPPFDGCASCCSENLCNGGNVSDLRRTTPVPATPSKGVTTTLQMASIPLMALVRYLVM</sequence>